<comment type="caution">
    <text evidence="2">The sequence shown here is derived from an EMBL/GenBank/DDBJ whole genome shotgun (WGS) entry which is preliminary data.</text>
</comment>
<reference evidence="2" key="1">
    <citation type="journal article" date="2023" name="Science">
        <title>Genome structures resolve the early diversification of teleost fishes.</title>
        <authorList>
            <person name="Parey E."/>
            <person name="Louis A."/>
            <person name="Montfort J."/>
            <person name="Bouchez O."/>
            <person name="Roques C."/>
            <person name="Iampietro C."/>
            <person name="Lluch J."/>
            <person name="Castinel A."/>
            <person name="Donnadieu C."/>
            <person name="Desvignes T."/>
            <person name="Floi Bucao C."/>
            <person name="Jouanno E."/>
            <person name="Wen M."/>
            <person name="Mejri S."/>
            <person name="Dirks R."/>
            <person name="Jansen H."/>
            <person name="Henkel C."/>
            <person name="Chen W.J."/>
            <person name="Zahm M."/>
            <person name="Cabau C."/>
            <person name="Klopp C."/>
            <person name="Thompson A.W."/>
            <person name="Robinson-Rechavi M."/>
            <person name="Braasch I."/>
            <person name="Lecointre G."/>
            <person name="Bobe J."/>
            <person name="Postlethwait J.H."/>
            <person name="Berthelot C."/>
            <person name="Roest Crollius H."/>
            <person name="Guiguen Y."/>
        </authorList>
    </citation>
    <scope>NUCLEOTIDE SEQUENCE</scope>
    <source>
        <strain evidence="2">NC1722</strain>
    </source>
</reference>
<name>A0AAD7SP73_9TELE</name>
<evidence type="ECO:0000313" key="2">
    <source>
        <dbReference type="EMBL" id="KAJ8406156.1"/>
    </source>
</evidence>
<protein>
    <submittedName>
        <fullName evidence="2">Uncharacterized protein</fullName>
    </submittedName>
</protein>
<organism evidence="2 3">
    <name type="scientific">Aldrovandia affinis</name>
    <dbReference type="NCBI Taxonomy" id="143900"/>
    <lineage>
        <taxon>Eukaryota</taxon>
        <taxon>Metazoa</taxon>
        <taxon>Chordata</taxon>
        <taxon>Craniata</taxon>
        <taxon>Vertebrata</taxon>
        <taxon>Euteleostomi</taxon>
        <taxon>Actinopterygii</taxon>
        <taxon>Neopterygii</taxon>
        <taxon>Teleostei</taxon>
        <taxon>Notacanthiformes</taxon>
        <taxon>Halosauridae</taxon>
        <taxon>Aldrovandia</taxon>
    </lineage>
</organism>
<evidence type="ECO:0000256" key="1">
    <source>
        <dbReference type="SAM" id="MobiDB-lite"/>
    </source>
</evidence>
<dbReference type="AlphaFoldDB" id="A0AAD7SP73"/>
<keyword evidence="3" id="KW-1185">Reference proteome</keyword>
<accession>A0AAD7SP73</accession>
<gene>
    <name evidence="2" type="ORF">AAFF_G00303870</name>
</gene>
<feature type="region of interest" description="Disordered" evidence="1">
    <location>
        <begin position="1"/>
        <end position="30"/>
    </location>
</feature>
<sequence>MSSGTGSWRKAQRSSTSPPNRPSRQHNRRWTKATDGLFIICAEPLLFRMRAVHERPEFGIRTSVGALLR</sequence>
<proteinExistence type="predicted"/>
<dbReference type="EMBL" id="JAINUG010000044">
    <property type="protein sequence ID" value="KAJ8406156.1"/>
    <property type="molecule type" value="Genomic_DNA"/>
</dbReference>
<dbReference type="Proteomes" id="UP001221898">
    <property type="component" value="Unassembled WGS sequence"/>
</dbReference>
<evidence type="ECO:0000313" key="3">
    <source>
        <dbReference type="Proteomes" id="UP001221898"/>
    </source>
</evidence>